<protein>
    <submittedName>
        <fullName evidence="2">OLC1v1025239C1</fullName>
    </submittedName>
</protein>
<feature type="region of interest" description="Disordered" evidence="1">
    <location>
        <begin position="92"/>
        <end position="118"/>
    </location>
</feature>
<keyword evidence="3" id="KW-1185">Reference proteome</keyword>
<feature type="compositionally biased region" description="Basic and acidic residues" evidence="1">
    <location>
        <begin position="34"/>
        <end position="51"/>
    </location>
</feature>
<organism evidence="2 3">
    <name type="scientific">Oldenlandia corymbosa var. corymbosa</name>
    <dbReference type="NCBI Taxonomy" id="529605"/>
    <lineage>
        <taxon>Eukaryota</taxon>
        <taxon>Viridiplantae</taxon>
        <taxon>Streptophyta</taxon>
        <taxon>Embryophyta</taxon>
        <taxon>Tracheophyta</taxon>
        <taxon>Spermatophyta</taxon>
        <taxon>Magnoliopsida</taxon>
        <taxon>eudicotyledons</taxon>
        <taxon>Gunneridae</taxon>
        <taxon>Pentapetalae</taxon>
        <taxon>asterids</taxon>
        <taxon>lamiids</taxon>
        <taxon>Gentianales</taxon>
        <taxon>Rubiaceae</taxon>
        <taxon>Rubioideae</taxon>
        <taxon>Spermacoceae</taxon>
        <taxon>Hedyotis-Oldenlandia complex</taxon>
        <taxon>Oldenlandia</taxon>
    </lineage>
</organism>
<dbReference type="EMBL" id="OX459118">
    <property type="protein sequence ID" value="CAI9090462.1"/>
    <property type="molecule type" value="Genomic_DNA"/>
</dbReference>
<reference evidence="2" key="1">
    <citation type="submission" date="2023-03" db="EMBL/GenBank/DDBJ databases">
        <authorList>
            <person name="Julca I."/>
        </authorList>
    </citation>
    <scope>NUCLEOTIDE SEQUENCE</scope>
</reference>
<feature type="region of interest" description="Disordered" evidence="1">
    <location>
        <begin position="1"/>
        <end position="56"/>
    </location>
</feature>
<feature type="compositionally biased region" description="Polar residues" evidence="1">
    <location>
        <begin position="18"/>
        <end position="33"/>
    </location>
</feature>
<evidence type="ECO:0000313" key="2">
    <source>
        <dbReference type="EMBL" id="CAI9090462.1"/>
    </source>
</evidence>
<dbReference type="AlphaFoldDB" id="A0AAV1C6M2"/>
<accession>A0AAV1C6M2</accession>
<dbReference type="Proteomes" id="UP001161247">
    <property type="component" value="Chromosome 1"/>
</dbReference>
<gene>
    <name evidence="2" type="ORF">OLC1_LOCUS2621</name>
</gene>
<sequence length="141" mass="15090">MGDGNPASSDVAPPMKPTATTESPPLMLTTTEVDSPRIVEDDLPEKDRHSVANDQGAALTDLRIIGDDAVSPVAAAENHHLIPIQLLTNAASPLKSSSTAAASRSKPNPRESPNQRLQWKPLIIISSPSNCRQTLLLRQTR</sequence>
<evidence type="ECO:0000256" key="1">
    <source>
        <dbReference type="SAM" id="MobiDB-lite"/>
    </source>
</evidence>
<evidence type="ECO:0000313" key="3">
    <source>
        <dbReference type="Proteomes" id="UP001161247"/>
    </source>
</evidence>
<feature type="compositionally biased region" description="Low complexity" evidence="1">
    <location>
        <begin position="96"/>
        <end position="105"/>
    </location>
</feature>
<name>A0AAV1C6M2_OLDCO</name>
<proteinExistence type="predicted"/>